<dbReference type="EMBL" id="GL349448">
    <property type="protein sequence ID" value="KNC47799.1"/>
    <property type="molecule type" value="Genomic_DNA"/>
</dbReference>
<reference evidence="2 3" key="1">
    <citation type="submission" date="2010-05" db="EMBL/GenBank/DDBJ databases">
        <title>The Genome Sequence of Thecamonas trahens ATCC 50062.</title>
        <authorList>
            <consortium name="The Broad Institute Genome Sequencing Platform"/>
            <person name="Russ C."/>
            <person name="Cuomo C."/>
            <person name="Shea T."/>
            <person name="Young S.K."/>
            <person name="Zeng Q."/>
            <person name="Koehrsen M."/>
            <person name="Haas B."/>
            <person name="Borodovsky M."/>
            <person name="Guigo R."/>
            <person name="Alvarado L."/>
            <person name="Berlin A."/>
            <person name="Bochicchio J."/>
            <person name="Borenstein D."/>
            <person name="Chapman S."/>
            <person name="Chen Z."/>
            <person name="Freedman E."/>
            <person name="Gellesch M."/>
            <person name="Goldberg J."/>
            <person name="Griggs A."/>
            <person name="Gujja S."/>
            <person name="Heilman E."/>
            <person name="Heiman D."/>
            <person name="Hepburn T."/>
            <person name="Howarth C."/>
            <person name="Jen D."/>
            <person name="Larson L."/>
            <person name="Mehta T."/>
            <person name="Park D."/>
            <person name="Pearson M."/>
            <person name="Roberts A."/>
            <person name="Saif S."/>
            <person name="Shenoy N."/>
            <person name="Sisk P."/>
            <person name="Stolte C."/>
            <person name="Sykes S."/>
            <person name="Thomson T."/>
            <person name="Walk T."/>
            <person name="White J."/>
            <person name="Yandava C."/>
            <person name="Burger G."/>
            <person name="Gray M.W."/>
            <person name="Holland P.W.H."/>
            <person name="King N."/>
            <person name="Lang F.B.F."/>
            <person name="Roger A.J."/>
            <person name="Ruiz-Trillo I."/>
            <person name="Lander E."/>
            <person name="Nusbaum C."/>
        </authorList>
    </citation>
    <scope>NUCLEOTIDE SEQUENCE [LARGE SCALE GENOMIC DNA]</scope>
    <source>
        <strain evidence="2 3">ATCC 50062</strain>
    </source>
</reference>
<keyword evidence="3" id="KW-1185">Reference proteome</keyword>
<feature type="region of interest" description="Disordered" evidence="1">
    <location>
        <begin position="101"/>
        <end position="134"/>
    </location>
</feature>
<feature type="region of interest" description="Disordered" evidence="1">
    <location>
        <begin position="153"/>
        <end position="203"/>
    </location>
</feature>
<feature type="compositionally biased region" description="Low complexity" evidence="1">
    <location>
        <begin position="185"/>
        <end position="195"/>
    </location>
</feature>
<organism evidence="2 3">
    <name type="scientific">Thecamonas trahens ATCC 50062</name>
    <dbReference type="NCBI Taxonomy" id="461836"/>
    <lineage>
        <taxon>Eukaryota</taxon>
        <taxon>Apusozoa</taxon>
        <taxon>Apusomonadida</taxon>
        <taxon>Apusomonadidae</taxon>
        <taxon>Thecamonas</taxon>
    </lineage>
</organism>
<dbReference type="GeneID" id="25563592"/>
<dbReference type="AlphaFoldDB" id="A0A0L0D618"/>
<sequence>MASPTQSAEEPPVLLVLHVPLEADGSNRVPLTLPARLAETPTGTRASATARLAAQFCLDHALPSHHIAPLAGYLADVLDSALPRPPVAPATPSWLVRAAAKAGPPADNDARDARDTHHPVIDARSRAMVKARKRKDPDGAFTVFDRLYARAKGAQASSGDGGSETAAAREASGSPTGPQKGPVHSSSRAESSSAVPRRRRASSSGIAVVDRLYQAAAARKAKIAKLRAARDAEKAEREASVMRAKPKITPLARDLYERKVRGRGGHSNAFERLHADREEIEKARAERAKALQVAELAQFTFAPVVNKTPLKARSASPDGKADNGPRFVKLYEDGARRSMARDELREQLEESHTYHPDIGADKFLARNESRPAFFARLSQAGAHSKQQVIHQLQLEQGLDLRDKVTGQAYFKPLINESSATIAASKGPVHERLYQTPKRRVTAPQPELVEVRPASRVKARKRTDKILACAFERLVDISGGSMETSSFIRTAELHEPAQLPFPKTVADPLLQRLYKVGEASLGLVSLLQFKTVMQTFLSAPDTYGPAAYVLSKVPYHPPPQDPATQLDFTPAINDNSRQMARHKAPLGSQNPPQTPGREEPVDRAEYIQAVRSRLGLNSPLWQFDSPVQPQAPDLVPPPSSAPLPTSPPKDHRPPWRNPLVRRGTTAWETFEERVVVLDKPLPAGETHASKRARHVPGRAAKPREEAKENV</sequence>
<evidence type="ECO:0000313" key="3">
    <source>
        <dbReference type="Proteomes" id="UP000054408"/>
    </source>
</evidence>
<evidence type="ECO:0000313" key="2">
    <source>
        <dbReference type="EMBL" id="KNC47799.1"/>
    </source>
</evidence>
<dbReference type="PANTHER" id="PTHR35381:SF1">
    <property type="entry name" value="EF-HAND DOMAIN-CONTAINING PROTEIN"/>
    <property type="match status" value="1"/>
</dbReference>
<dbReference type="PANTHER" id="PTHR35381">
    <property type="entry name" value="EF-HAND DOMAIN-CONTAINING PROTEIN"/>
    <property type="match status" value="1"/>
</dbReference>
<feature type="region of interest" description="Disordered" evidence="1">
    <location>
        <begin position="620"/>
        <end position="659"/>
    </location>
</feature>
<feature type="compositionally biased region" description="Pro residues" evidence="1">
    <location>
        <begin position="633"/>
        <end position="646"/>
    </location>
</feature>
<feature type="compositionally biased region" description="Basic and acidic residues" evidence="1">
    <location>
        <begin position="700"/>
        <end position="709"/>
    </location>
</feature>
<evidence type="ECO:0000256" key="1">
    <source>
        <dbReference type="SAM" id="MobiDB-lite"/>
    </source>
</evidence>
<accession>A0A0L0D618</accession>
<dbReference type="RefSeq" id="XP_013759277.1">
    <property type="nucleotide sequence ID" value="XM_013903823.1"/>
</dbReference>
<name>A0A0L0D618_THETB</name>
<protein>
    <submittedName>
        <fullName evidence="2">Uncharacterized protein</fullName>
    </submittedName>
</protein>
<gene>
    <name evidence="2" type="ORF">AMSG_04027</name>
</gene>
<dbReference type="Proteomes" id="UP000054408">
    <property type="component" value="Unassembled WGS sequence"/>
</dbReference>
<feature type="compositionally biased region" description="Basic and acidic residues" evidence="1">
    <location>
        <begin position="108"/>
        <end position="125"/>
    </location>
</feature>
<proteinExistence type="predicted"/>
<feature type="region of interest" description="Disordered" evidence="1">
    <location>
        <begin position="675"/>
        <end position="709"/>
    </location>
</feature>
<feature type="region of interest" description="Disordered" evidence="1">
    <location>
        <begin position="577"/>
        <end position="600"/>
    </location>
</feature>